<organism evidence="1 2">
    <name type="scientific">Paenibacillus graminis</name>
    <dbReference type="NCBI Taxonomy" id="189425"/>
    <lineage>
        <taxon>Bacteria</taxon>
        <taxon>Bacillati</taxon>
        <taxon>Bacillota</taxon>
        <taxon>Bacilli</taxon>
        <taxon>Bacillales</taxon>
        <taxon>Paenibacillaceae</taxon>
        <taxon>Paenibacillus</taxon>
    </lineage>
</organism>
<reference evidence="1 2" key="1">
    <citation type="submission" date="2014-08" db="EMBL/GenBank/DDBJ databases">
        <title>Comparative genomics of the Paenibacillus odorifer group.</title>
        <authorList>
            <person name="den Bakker H.C."/>
            <person name="Tsai Y.-C."/>
            <person name="Martin N."/>
            <person name="Korlach J."/>
            <person name="Wiedmann M."/>
        </authorList>
    </citation>
    <scope>NUCLEOTIDE SEQUENCE [LARGE SCALE GENOMIC DNA]</scope>
    <source>
        <strain evidence="1 2">DSM 15220</strain>
    </source>
</reference>
<proteinExistence type="predicted"/>
<evidence type="ECO:0000313" key="2">
    <source>
        <dbReference type="Proteomes" id="UP000029500"/>
    </source>
</evidence>
<dbReference type="STRING" id="189425.PGRAT_18860"/>
<dbReference type="eggNOG" id="ENOG5032S6I">
    <property type="taxonomic scope" value="Bacteria"/>
</dbReference>
<accession>A0A089M6Q3</accession>
<dbReference type="Proteomes" id="UP000029500">
    <property type="component" value="Chromosome"/>
</dbReference>
<dbReference type="KEGG" id="pgm:PGRAT_18860"/>
<dbReference type="HOGENOM" id="CLU_143486_0_0_9"/>
<keyword evidence="2" id="KW-1185">Reference proteome</keyword>
<evidence type="ECO:0000313" key="1">
    <source>
        <dbReference type="EMBL" id="AIQ69471.1"/>
    </source>
</evidence>
<dbReference type="OrthoDB" id="2666278at2"/>
<gene>
    <name evidence="1" type="ORF">PGRAT_18860</name>
</gene>
<dbReference type="EMBL" id="CP009287">
    <property type="protein sequence ID" value="AIQ69471.1"/>
    <property type="molecule type" value="Genomic_DNA"/>
</dbReference>
<sequence length="119" mass="13360">MSFYQSGQPATVIYQADPAVVQHLHGVRESLHHSCKPYLNHKVSVQTIDGQVHEGTIAGMDNKHMYLMVAGSTDMVRGYYNPYYKPYPGPGYPYPYPYPYPGNAILPLVLFELLAISLI</sequence>
<protein>
    <submittedName>
        <fullName evidence="1">Uncharacterized protein</fullName>
    </submittedName>
</protein>
<dbReference type="RefSeq" id="WP_025705445.1">
    <property type="nucleotide sequence ID" value="NZ_CP009287.1"/>
</dbReference>
<dbReference type="AlphaFoldDB" id="A0A089M6Q3"/>
<name>A0A089M6Q3_9BACL</name>